<evidence type="ECO:0000256" key="8">
    <source>
        <dbReference type="ARBA" id="ARBA00022857"/>
    </source>
</evidence>
<dbReference type="RefSeq" id="WP_320554139.1">
    <property type="nucleotide sequence ID" value="NZ_JAXDAE010000001.1"/>
</dbReference>
<feature type="domain" description="Homoserine dehydrogenase catalytic" evidence="15">
    <location>
        <begin position="151"/>
        <end position="349"/>
    </location>
</feature>
<evidence type="ECO:0000313" key="18">
    <source>
        <dbReference type="Proteomes" id="UP001285855"/>
    </source>
</evidence>
<evidence type="ECO:0000256" key="3">
    <source>
        <dbReference type="ARBA" id="ARBA00005062"/>
    </source>
</evidence>
<keyword evidence="6 12" id="KW-0028">Amino-acid biosynthesis</keyword>
<dbReference type="InterPro" id="IPR005106">
    <property type="entry name" value="Asp/hSer_DH_NAD-bd"/>
</dbReference>
<organism evidence="17 18">
    <name type="scientific">Winogradskyella aquimaris</name>
    <dbReference type="NCBI Taxonomy" id="864074"/>
    <lineage>
        <taxon>Bacteria</taxon>
        <taxon>Pseudomonadati</taxon>
        <taxon>Bacteroidota</taxon>
        <taxon>Flavobacteriia</taxon>
        <taxon>Flavobacteriales</taxon>
        <taxon>Flavobacteriaceae</taxon>
        <taxon>Winogradskyella</taxon>
    </lineage>
</organism>
<keyword evidence="17" id="KW-0418">Kinase</keyword>
<keyword evidence="7 12" id="KW-0791">Threonine biosynthesis</keyword>
<comment type="pathway">
    <text evidence="2 13">Amino-acid biosynthesis; L-threonine biosynthesis; L-threonine from L-aspartate: step 3/5.</text>
</comment>
<dbReference type="Proteomes" id="UP001285855">
    <property type="component" value="Unassembled WGS sequence"/>
</dbReference>
<comment type="catalytic activity">
    <reaction evidence="11">
        <text>L-homoserine + NADP(+) = L-aspartate 4-semialdehyde + NADPH + H(+)</text>
        <dbReference type="Rhea" id="RHEA:15761"/>
        <dbReference type="ChEBI" id="CHEBI:15378"/>
        <dbReference type="ChEBI" id="CHEBI:57476"/>
        <dbReference type="ChEBI" id="CHEBI:57783"/>
        <dbReference type="ChEBI" id="CHEBI:58349"/>
        <dbReference type="ChEBI" id="CHEBI:537519"/>
        <dbReference type="EC" id="1.1.1.3"/>
    </reaction>
    <physiologicalReaction direction="right-to-left" evidence="11">
        <dbReference type="Rhea" id="RHEA:15763"/>
    </physiologicalReaction>
</comment>
<dbReference type="PROSITE" id="PS01042">
    <property type="entry name" value="HOMOSER_DHGENASE"/>
    <property type="match status" value="1"/>
</dbReference>
<dbReference type="SUPFAM" id="SSF51735">
    <property type="entry name" value="NAD(P)-binding Rossmann-fold domains"/>
    <property type="match status" value="1"/>
</dbReference>
<feature type="domain" description="Aspartate/homoserine dehydrogenase NAD-binding" evidence="16">
    <location>
        <begin position="10"/>
        <end position="143"/>
    </location>
</feature>
<dbReference type="Gene3D" id="3.40.50.720">
    <property type="entry name" value="NAD(P)-binding Rossmann-like Domain"/>
    <property type="match status" value="1"/>
</dbReference>
<dbReference type="PIRSF" id="PIRSF036497">
    <property type="entry name" value="HDH_short"/>
    <property type="match status" value="1"/>
</dbReference>
<dbReference type="Pfam" id="PF00742">
    <property type="entry name" value="Homoserine_dh"/>
    <property type="match status" value="1"/>
</dbReference>
<sequence length="364" mass="40487">MTTIHLAVFGIGNVGSTLIHQIQKIKSELLKSQHIAIKIPVIANSTLAFFANDNEMNWKLDFEKFSEPYTIEDVIYHFATLNVEHAIAVDVTASNHFIAHYETLIKNGFHIVAANKVANTLDYNFYKRLRNVLKANNKEFLYETNVGAGLPIIETIKGLLQSGEQITKIKGVFSGSLSYIFNQFSEGELPFHQVLNNAVNQGLTEPDPRDDLSGKDVARKLLILARELGINVELSDVKIQPLVPKHLNGSATLQQFNVQTHQLNDVFSAQKLKLKNESVLRYVGWLDTAGNTLEVKLISEPKASPLGQLKGTDNLFEIYTETYKEQPLVIQGAGAGKVVTARGVLSDIIKLSRHLQKINVGKFV</sequence>
<evidence type="ECO:0000259" key="15">
    <source>
        <dbReference type="Pfam" id="PF00742"/>
    </source>
</evidence>
<gene>
    <name evidence="17" type="ORF">SNF14_00250</name>
</gene>
<proteinExistence type="inferred from homology"/>
<dbReference type="InterPro" id="IPR036291">
    <property type="entry name" value="NAD(P)-bd_dom_sf"/>
</dbReference>
<dbReference type="InterPro" id="IPR019811">
    <property type="entry name" value="HDH_CS"/>
</dbReference>
<keyword evidence="8 12" id="KW-0521">NADP</keyword>
<keyword evidence="10 12" id="KW-0486">Methionine biosynthesis</keyword>
<evidence type="ECO:0000256" key="12">
    <source>
        <dbReference type="PIRNR" id="PIRNR036497"/>
    </source>
</evidence>
<accession>A0ABU5EM44</accession>
<evidence type="ECO:0000256" key="5">
    <source>
        <dbReference type="ARBA" id="ARBA00013213"/>
    </source>
</evidence>
<dbReference type="GO" id="GO:0016301">
    <property type="term" value="F:kinase activity"/>
    <property type="evidence" value="ECO:0007669"/>
    <property type="project" value="UniProtKB-KW"/>
</dbReference>
<comment type="cofactor">
    <cofactor evidence="1">
        <name>a metal cation</name>
        <dbReference type="ChEBI" id="CHEBI:25213"/>
    </cofactor>
</comment>
<evidence type="ECO:0000256" key="2">
    <source>
        <dbReference type="ARBA" id="ARBA00005056"/>
    </source>
</evidence>
<evidence type="ECO:0000256" key="9">
    <source>
        <dbReference type="ARBA" id="ARBA00023002"/>
    </source>
</evidence>
<dbReference type="Pfam" id="PF03447">
    <property type="entry name" value="NAD_binding_3"/>
    <property type="match status" value="1"/>
</dbReference>
<dbReference type="InterPro" id="IPR022697">
    <property type="entry name" value="HDH_short"/>
</dbReference>
<keyword evidence="9 12" id="KW-0560">Oxidoreductase</keyword>
<evidence type="ECO:0000256" key="11">
    <source>
        <dbReference type="ARBA" id="ARBA00048841"/>
    </source>
</evidence>
<evidence type="ECO:0000256" key="6">
    <source>
        <dbReference type="ARBA" id="ARBA00022605"/>
    </source>
</evidence>
<name>A0ABU5EM44_9FLAO</name>
<dbReference type="SUPFAM" id="SSF55347">
    <property type="entry name" value="Glyceraldehyde-3-phosphate dehydrogenase-like, C-terminal domain"/>
    <property type="match status" value="1"/>
</dbReference>
<evidence type="ECO:0000256" key="14">
    <source>
        <dbReference type="RuleBase" id="RU004171"/>
    </source>
</evidence>
<dbReference type="InterPro" id="IPR001342">
    <property type="entry name" value="HDH_cat"/>
</dbReference>
<dbReference type="EMBL" id="JAXDAE010000001">
    <property type="protein sequence ID" value="MDY2585752.1"/>
    <property type="molecule type" value="Genomic_DNA"/>
</dbReference>
<keyword evidence="17" id="KW-0808">Transferase</keyword>
<dbReference type="EC" id="1.1.1.3" evidence="5 12"/>
<evidence type="ECO:0000259" key="16">
    <source>
        <dbReference type="Pfam" id="PF03447"/>
    </source>
</evidence>
<comment type="similarity">
    <text evidence="4 12 14">Belongs to the homoserine dehydrogenase family.</text>
</comment>
<comment type="pathway">
    <text evidence="3 13">Amino-acid biosynthesis; L-methionine biosynthesis via de novo pathway; L-homoserine from L-aspartate: step 3/3.</text>
</comment>
<comment type="caution">
    <text evidence="17">The sequence shown here is derived from an EMBL/GenBank/DDBJ whole genome shotgun (WGS) entry which is preliminary data.</text>
</comment>
<evidence type="ECO:0000256" key="4">
    <source>
        <dbReference type="ARBA" id="ARBA00006753"/>
    </source>
</evidence>
<dbReference type="InterPro" id="IPR011147">
    <property type="entry name" value="Bifunc_Aspkin/hSer_DH"/>
</dbReference>
<evidence type="ECO:0000313" key="17">
    <source>
        <dbReference type="EMBL" id="MDY2585752.1"/>
    </source>
</evidence>
<dbReference type="PANTHER" id="PTHR43070:SF3">
    <property type="entry name" value="HOMOSERINE DEHYDROGENASE"/>
    <property type="match status" value="1"/>
</dbReference>
<dbReference type="Gene3D" id="3.30.360.10">
    <property type="entry name" value="Dihydrodipicolinate Reductase, domain 2"/>
    <property type="match status" value="1"/>
</dbReference>
<evidence type="ECO:0000256" key="13">
    <source>
        <dbReference type="RuleBase" id="RU000579"/>
    </source>
</evidence>
<evidence type="ECO:0000256" key="1">
    <source>
        <dbReference type="ARBA" id="ARBA00001920"/>
    </source>
</evidence>
<evidence type="ECO:0000256" key="10">
    <source>
        <dbReference type="ARBA" id="ARBA00023167"/>
    </source>
</evidence>
<evidence type="ECO:0000256" key="7">
    <source>
        <dbReference type="ARBA" id="ARBA00022697"/>
    </source>
</evidence>
<keyword evidence="18" id="KW-1185">Reference proteome</keyword>
<reference evidence="17 18" key="1">
    <citation type="submission" date="2023-11" db="EMBL/GenBank/DDBJ databases">
        <title>Winogradskyella pelagius sp. nov., isolated from coastal sediment.</title>
        <authorList>
            <person name="Li F."/>
        </authorList>
    </citation>
    <scope>NUCLEOTIDE SEQUENCE [LARGE SCALE GENOMIC DNA]</scope>
    <source>
        <strain evidence="17 18">KCTC 23502</strain>
    </source>
</reference>
<protein>
    <recommendedName>
        <fullName evidence="5 12">Homoserine dehydrogenase</fullName>
        <shortName evidence="12">HDH</shortName>
        <ecNumber evidence="5 12">1.1.1.3</ecNumber>
    </recommendedName>
</protein>
<dbReference type="PANTHER" id="PTHR43070">
    <property type="match status" value="1"/>
</dbReference>